<name>A0A5E4BKK8_MARMO</name>
<dbReference type="Proteomes" id="UP000662637">
    <property type="component" value="Unassembled WGS sequence"/>
</dbReference>
<protein>
    <submittedName>
        <fullName evidence="3">Uncharacterized protein</fullName>
    </submittedName>
</protein>
<evidence type="ECO:0000313" key="4">
    <source>
        <dbReference type="Proteomes" id="UP000335636"/>
    </source>
</evidence>
<dbReference type="EMBL" id="CABDUW010000476">
    <property type="protein sequence ID" value="VTJ69746.1"/>
    <property type="molecule type" value="Genomic_DNA"/>
</dbReference>
<dbReference type="AlphaFoldDB" id="A0A5E4BKK8"/>
<dbReference type="EMBL" id="WJEC01003788">
    <property type="protein sequence ID" value="KAF7474630.1"/>
    <property type="molecule type" value="Genomic_DNA"/>
</dbReference>
<organism evidence="3 4">
    <name type="scientific">Marmota monax</name>
    <name type="common">Woodchuck</name>
    <dbReference type="NCBI Taxonomy" id="9995"/>
    <lineage>
        <taxon>Eukaryota</taxon>
        <taxon>Metazoa</taxon>
        <taxon>Chordata</taxon>
        <taxon>Craniata</taxon>
        <taxon>Vertebrata</taxon>
        <taxon>Euteleostomi</taxon>
        <taxon>Mammalia</taxon>
        <taxon>Eutheria</taxon>
        <taxon>Euarchontoglires</taxon>
        <taxon>Glires</taxon>
        <taxon>Rodentia</taxon>
        <taxon>Sciuromorpha</taxon>
        <taxon>Sciuridae</taxon>
        <taxon>Xerinae</taxon>
        <taxon>Marmotini</taxon>
        <taxon>Marmota</taxon>
    </lineage>
</organism>
<feature type="compositionally biased region" description="Basic and acidic residues" evidence="1">
    <location>
        <begin position="1"/>
        <end position="12"/>
    </location>
</feature>
<keyword evidence="4" id="KW-1185">Reference proteome</keyword>
<feature type="region of interest" description="Disordered" evidence="1">
    <location>
        <begin position="1"/>
        <end position="63"/>
    </location>
</feature>
<gene>
    <name evidence="2" type="ORF">GHT09_014602</name>
    <name evidence="3" type="ORF">MONAX_5E036304</name>
</gene>
<reference evidence="2" key="2">
    <citation type="submission" date="2020-08" db="EMBL/GenBank/DDBJ databases">
        <authorList>
            <person name="Shumante A."/>
            <person name="Zimin A.V."/>
            <person name="Puiu D."/>
            <person name="Salzberg S.L."/>
        </authorList>
    </citation>
    <scope>NUCLEOTIDE SEQUENCE</scope>
    <source>
        <strain evidence="2">WC2-LM</strain>
        <tissue evidence="2">Liver</tissue>
    </source>
</reference>
<feature type="compositionally biased region" description="Basic and acidic residues" evidence="1">
    <location>
        <begin position="29"/>
        <end position="49"/>
    </location>
</feature>
<sequence length="78" mass="8553">MRLNEEKYKTENCDTEAPAGSKNYAVPSAEEKTRGRIPDQKAAPQDRLKLQSPSPGTLSPEGISKLLGELVPLRRCVS</sequence>
<evidence type="ECO:0000256" key="1">
    <source>
        <dbReference type="SAM" id="MobiDB-lite"/>
    </source>
</evidence>
<reference evidence="3 4" key="1">
    <citation type="submission" date="2019-04" db="EMBL/GenBank/DDBJ databases">
        <authorList>
            <person name="Alioto T."/>
            <person name="Alioto T."/>
        </authorList>
    </citation>
    <scope>NUCLEOTIDE SEQUENCE [LARGE SCALE GENOMIC DNA]</scope>
</reference>
<evidence type="ECO:0000313" key="2">
    <source>
        <dbReference type="EMBL" id="KAF7474630.1"/>
    </source>
</evidence>
<evidence type="ECO:0000313" key="3">
    <source>
        <dbReference type="EMBL" id="VTJ69746.1"/>
    </source>
</evidence>
<proteinExistence type="predicted"/>
<accession>A0A5E4BKK8</accession>
<dbReference type="Proteomes" id="UP000335636">
    <property type="component" value="Unassembled WGS sequence"/>
</dbReference>